<feature type="transmembrane region" description="Helical" evidence="2">
    <location>
        <begin position="205"/>
        <end position="223"/>
    </location>
</feature>
<dbReference type="Gene3D" id="2.130.10.10">
    <property type="entry name" value="YVTN repeat-like/Quinoprotein amine dehydrogenase"/>
    <property type="match status" value="1"/>
</dbReference>
<comment type="similarity">
    <text evidence="1">Belongs to the amino acid-polyamine-organocation (APC) superfamily. Cationic amino acid transporter (CAT) (TC 2.A.3.3) family.</text>
</comment>
<dbReference type="GeneID" id="130461838"/>
<evidence type="ECO:0000256" key="1">
    <source>
        <dbReference type="ARBA" id="ARBA00008572"/>
    </source>
</evidence>
<evidence type="ECO:0000256" key="2">
    <source>
        <dbReference type="SAM" id="Phobius"/>
    </source>
</evidence>
<sequence>MEQIFLPFSSRCSLHSPYHLSLRSLSSLVRTAAADDCLVCTAAPITANALLSLPHSSLLILSFLLFLFDVGVPSSSPPPDFLLSLCCSQRRHPEFRCCFHFPSSAASFFSHSLAIAKEGELTIGTIDDIQKLHIRFIPLGEHARRICHQEQAIAELNQVKAESNHDMKKSLTWWDLTWFGIGVVIGAGIFVLTGQEANQDAGPVVILYFAVSGVSAMLSVLCYTEFAVEIPVAGFQNSKGGALYQKGVG</sequence>
<evidence type="ECO:0000313" key="4">
    <source>
        <dbReference type="RefSeq" id="XP_056686048.1"/>
    </source>
</evidence>
<dbReference type="Gene3D" id="1.20.1740.10">
    <property type="entry name" value="Amino acid/polyamine transporter I"/>
    <property type="match status" value="1"/>
</dbReference>
<gene>
    <name evidence="4" type="primary">LOC130461838</name>
</gene>
<keyword evidence="2" id="KW-0472">Membrane</keyword>
<organism evidence="3 4">
    <name type="scientific">Spinacia oleracea</name>
    <name type="common">Spinach</name>
    <dbReference type="NCBI Taxonomy" id="3562"/>
    <lineage>
        <taxon>Eukaryota</taxon>
        <taxon>Viridiplantae</taxon>
        <taxon>Streptophyta</taxon>
        <taxon>Embryophyta</taxon>
        <taxon>Tracheophyta</taxon>
        <taxon>Spermatophyta</taxon>
        <taxon>Magnoliopsida</taxon>
        <taxon>eudicotyledons</taxon>
        <taxon>Gunneridae</taxon>
        <taxon>Pentapetalae</taxon>
        <taxon>Caryophyllales</taxon>
        <taxon>Chenopodiaceae</taxon>
        <taxon>Chenopodioideae</taxon>
        <taxon>Anserineae</taxon>
        <taxon>Spinacia</taxon>
    </lineage>
</organism>
<keyword evidence="3" id="KW-1185">Reference proteome</keyword>
<feature type="transmembrane region" description="Helical" evidence="2">
    <location>
        <begin position="173"/>
        <end position="193"/>
    </location>
</feature>
<keyword evidence="2" id="KW-0812">Transmembrane</keyword>
<dbReference type="Proteomes" id="UP000813463">
    <property type="component" value="Chromosome 5"/>
</dbReference>
<reference evidence="3" key="1">
    <citation type="journal article" date="2021" name="Nat. Commun.">
        <title>Genomic analyses provide insights into spinach domestication and the genetic basis of agronomic traits.</title>
        <authorList>
            <person name="Cai X."/>
            <person name="Sun X."/>
            <person name="Xu C."/>
            <person name="Sun H."/>
            <person name="Wang X."/>
            <person name="Ge C."/>
            <person name="Zhang Z."/>
            <person name="Wang Q."/>
            <person name="Fei Z."/>
            <person name="Jiao C."/>
            <person name="Wang Q."/>
        </authorList>
    </citation>
    <scope>NUCLEOTIDE SEQUENCE [LARGE SCALE GENOMIC DNA]</scope>
    <source>
        <strain evidence="3">cv. Varoflay</strain>
    </source>
</reference>
<dbReference type="PANTHER" id="PTHR43243:SF1">
    <property type="entry name" value="CATIONIC AMINO ACID TRANSPORTER 1"/>
    <property type="match status" value="1"/>
</dbReference>
<dbReference type="InterPro" id="IPR015943">
    <property type="entry name" value="WD40/YVTN_repeat-like_dom_sf"/>
</dbReference>
<name>A0ABM3QRS1_SPIOL</name>
<evidence type="ECO:0008006" key="5">
    <source>
        <dbReference type="Google" id="ProtNLM"/>
    </source>
</evidence>
<accession>A0ABM3QRS1</accession>
<reference evidence="4" key="2">
    <citation type="submission" date="2025-08" db="UniProtKB">
        <authorList>
            <consortium name="RefSeq"/>
        </authorList>
    </citation>
    <scope>IDENTIFICATION</scope>
    <source>
        <tissue evidence="4">Leaf</tissue>
    </source>
</reference>
<proteinExistence type="inferred from homology"/>
<dbReference type="RefSeq" id="XP_056686048.1">
    <property type="nucleotide sequence ID" value="XM_056830070.1"/>
</dbReference>
<evidence type="ECO:0000313" key="3">
    <source>
        <dbReference type="Proteomes" id="UP000813463"/>
    </source>
</evidence>
<dbReference type="PANTHER" id="PTHR43243">
    <property type="entry name" value="INNER MEMBRANE TRANSPORTER YGJI-RELATED"/>
    <property type="match status" value="1"/>
</dbReference>
<protein>
    <recommendedName>
        <fullName evidence="5">Amino acid permease/ SLC12A domain-containing protein</fullName>
    </recommendedName>
</protein>
<keyword evidence="2" id="KW-1133">Transmembrane helix</keyword>